<evidence type="ECO:0000259" key="2">
    <source>
        <dbReference type="SMART" id="SM00757"/>
    </source>
</evidence>
<accession>A0A369JIW8</accession>
<dbReference type="Proteomes" id="UP000076154">
    <property type="component" value="Unassembled WGS sequence"/>
</dbReference>
<dbReference type="InterPro" id="IPR006594">
    <property type="entry name" value="LisH"/>
</dbReference>
<dbReference type="InterPro" id="IPR050618">
    <property type="entry name" value="Ubq-SigPath_Reg"/>
</dbReference>
<comment type="caution">
    <text evidence="3">The sequence shown here is derived from an EMBL/GenBank/DDBJ whole genome shotgun (WGS) entry which is preliminary data.</text>
</comment>
<evidence type="ECO:0000313" key="4">
    <source>
        <dbReference type="Proteomes" id="UP000076154"/>
    </source>
</evidence>
<dbReference type="OrthoDB" id="8048523at2759"/>
<proteinExistence type="predicted"/>
<dbReference type="SMART" id="SM00757">
    <property type="entry name" value="CRA"/>
    <property type="match status" value="1"/>
</dbReference>
<evidence type="ECO:0000313" key="3">
    <source>
        <dbReference type="EMBL" id="RDB21262.1"/>
    </source>
</evidence>
<dbReference type="PANTHER" id="PTHR12864">
    <property type="entry name" value="RAN BINDING PROTEIN 9-RELATED"/>
    <property type="match status" value="1"/>
</dbReference>
<dbReference type="InterPro" id="IPR013144">
    <property type="entry name" value="CRA_dom"/>
</dbReference>
<dbReference type="PROSITE" id="PS50896">
    <property type="entry name" value="LISH"/>
    <property type="match status" value="1"/>
</dbReference>
<feature type="region of interest" description="Disordered" evidence="1">
    <location>
        <begin position="165"/>
        <end position="189"/>
    </location>
</feature>
<dbReference type="EMBL" id="LUEZ02000055">
    <property type="protein sequence ID" value="RDB21262.1"/>
    <property type="molecule type" value="Genomic_DNA"/>
</dbReference>
<keyword evidence="4" id="KW-1185">Reference proteome</keyword>
<feature type="domain" description="CRA" evidence="2">
    <location>
        <begin position="195"/>
        <end position="296"/>
    </location>
</feature>
<protein>
    <recommendedName>
        <fullName evidence="2">CRA domain-containing protein</fullName>
    </recommendedName>
</protein>
<name>A0A369JIW8_HYPMA</name>
<organism evidence="3 4">
    <name type="scientific">Hypsizygus marmoreus</name>
    <name type="common">White beech mushroom</name>
    <name type="synonym">Agaricus marmoreus</name>
    <dbReference type="NCBI Taxonomy" id="39966"/>
    <lineage>
        <taxon>Eukaryota</taxon>
        <taxon>Fungi</taxon>
        <taxon>Dikarya</taxon>
        <taxon>Basidiomycota</taxon>
        <taxon>Agaricomycotina</taxon>
        <taxon>Agaricomycetes</taxon>
        <taxon>Agaricomycetidae</taxon>
        <taxon>Agaricales</taxon>
        <taxon>Tricholomatineae</taxon>
        <taxon>Lyophyllaceae</taxon>
        <taxon>Hypsizygus</taxon>
    </lineage>
</organism>
<gene>
    <name evidence="3" type="ORF">Hypma_011688</name>
</gene>
<dbReference type="InterPro" id="IPR024964">
    <property type="entry name" value="CTLH/CRA"/>
</dbReference>
<dbReference type="InParanoid" id="A0A369JIW8"/>
<reference evidence="3" key="1">
    <citation type="submission" date="2018-04" db="EMBL/GenBank/DDBJ databases">
        <title>Whole genome sequencing of Hypsizygus marmoreus.</title>
        <authorList>
            <person name="Choi I.-G."/>
            <person name="Min B."/>
            <person name="Kim J.-G."/>
            <person name="Kim S."/>
            <person name="Oh Y.-L."/>
            <person name="Kong W.-S."/>
            <person name="Park H."/>
            <person name="Jeong J."/>
            <person name="Song E.-S."/>
        </authorList>
    </citation>
    <scope>NUCLEOTIDE SEQUENCE [LARGE SCALE GENOMIC DNA]</scope>
    <source>
        <strain evidence="3">51987-8</strain>
    </source>
</reference>
<evidence type="ECO:0000256" key="1">
    <source>
        <dbReference type="SAM" id="MobiDB-lite"/>
    </source>
</evidence>
<sequence>MESLYTLQRGSSGSTSSNLTPVQLRALVLGYLYHECYSKTAKAFSKDSTVRHLDADGDEIQADNAASTGYELSEEDWKQLELRQKIRTYILSGQVDEATEKLNEYFPSVLSGPLSELSTPMPSYKPEIMDGIEYVSSTSVDPAHLTLNLRILSFIEACRTIPLAYPPPAPDDTEATPTPKSENLSIDDGSPASLEKQLALLSKAQKLRGLANMLPKPGDRELYIKELNNVSGLLAYKVPETSSISKYLSQKRRESVADQINRAILDRSGLPSASLLELLTRYTSTTWSFAHQLGVKPKPGALLPPTEFTQKEQEVVPPLNLQHFLDSRT</sequence>
<dbReference type="Pfam" id="PF10607">
    <property type="entry name" value="CTLH"/>
    <property type="match status" value="1"/>
</dbReference>
<dbReference type="AlphaFoldDB" id="A0A369JIW8"/>
<dbReference type="STRING" id="39966.A0A369JIW8"/>